<evidence type="ECO:0000256" key="3">
    <source>
        <dbReference type="ARBA" id="ARBA00022490"/>
    </source>
</evidence>
<dbReference type="SUPFAM" id="SSF117281">
    <property type="entry name" value="Kelch motif"/>
    <property type="match status" value="1"/>
</dbReference>
<keyword evidence="2" id="KW-0880">Kelch repeat</keyword>
<dbReference type="OrthoDB" id="45365at2759"/>
<dbReference type="AlphaFoldDB" id="A0A369KC67"/>
<dbReference type="SMART" id="SM00612">
    <property type="entry name" value="Kelch"/>
    <property type="match status" value="2"/>
</dbReference>
<organism evidence="7 8">
    <name type="scientific">Hypsizygus marmoreus</name>
    <name type="common">White beech mushroom</name>
    <name type="synonym">Agaricus marmoreus</name>
    <dbReference type="NCBI Taxonomy" id="39966"/>
    <lineage>
        <taxon>Eukaryota</taxon>
        <taxon>Fungi</taxon>
        <taxon>Dikarya</taxon>
        <taxon>Basidiomycota</taxon>
        <taxon>Agaricomycotina</taxon>
        <taxon>Agaricomycetes</taxon>
        <taxon>Agaricomycetidae</taxon>
        <taxon>Agaricales</taxon>
        <taxon>Tricholomatineae</taxon>
        <taxon>Lyophyllaceae</taxon>
        <taxon>Hypsizygus</taxon>
    </lineage>
</organism>
<keyword evidence="5" id="KW-0175">Coiled coil</keyword>
<sequence>MSFFSRKKQHPTAQPAANVTITQTPIGQQQQPSGSLRSDNPLDAPSGSAGAGSSGGGQPGSQRTRGSSPNGPTAPPQSSSSSQPAQQQRPAYPWSARRLNLPPPVVLNKPGVVPPTSPSPSPFPRYGHALPSTATAAGDLYIFGGLTGGEVPSPRVGTCQCAVSNVLIVWGGDTKSDPKSNEKQDDGLYLLNLVSREWTRVTVHGLGPVGRYGHAVTTAGSKFIVFGGQVDGKFSNELWSFDLNALRTRAVWEFVEPAGGEVPARRTGHVCLTYGEKIFIFGGTDGQYHYSDTWSFDLQTRQWSELQCIGFIPTPREGHAAAVVDDVIYVFGGRGVDGKDLSDLCAFNISNQRWYMFQNMGPSPSGRSGHAMASVGAQVYVLGGESLSPSKTEDHTLVHVLDTSQIKY</sequence>
<evidence type="ECO:0000256" key="5">
    <source>
        <dbReference type="ARBA" id="ARBA00023054"/>
    </source>
</evidence>
<comment type="caution">
    <text evidence="7">The sequence shown here is derived from an EMBL/GenBank/DDBJ whole genome shotgun (WGS) entry which is preliminary data.</text>
</comment>
<keyword evidence="8" id="KW-1185">Reference proteome</keyword>
<dbReference type="EMBL" id="LUEZ02000010">
    <property type="protein sequence ID" value="RDB28536.1"/>
    <property type="molecule type" value="Genomic_DNA"/>
</dbReference>
<feature type="compositionally biased region" description="Basic residues" evidence="6">
    <location>
        <begin position="1"/>
        <end position="10"/>
    </location>
</feature>
<evidence type="ECO:0000256" key="4">
    <source>
        <dbReference type="ARBA" id="ARBA00022737"/>
    </source>
</evidence>
<reference evidence="7" key="1">
    <citation type="submission" date="2018-04" db="EMBL/GenBank/DDBJ databases">
        <title>Whole genome sequencing of Hypsizygus marmoreus.</title>
        <authorList>
            <person name="Choi I.-G."/>
            <person name="Min B."/>
            <person name="Kim J.-G."/>
            <person name="Kim S."/>
            <person name="Oh Y.-L."/>
            <person name="Kong W.-S."/>
            <person name="Park H."/>
            <person name="Jeong J."/>
            <person name="Song E.-S."/>
        </authorList>
    </citation>
    <scope>NUCLEOTIDE SEQUENCE [LARGE SCALE GENOMIC DNA]</scope>
    <source>
        <strain evidence="7">51987-8</strain>
    </source>
</reference>
<protein>
    <submittedName>
        <fullName evidence="7">Tip elongation aberrant protein 1</fullName>
    </submittedName>
</protein>
<evidence type="ECO:0000256" key="1">
    <source>
        <dbReference type="ARBA" id="ARBA00004496"/>
    </source>
</evidence>
<feature type="compositionally biased region" description="Polar residues" evidence="6">
    <location>
        <begin position="11"/>
        <end position="20"/>
    </location>
</feature>
<dbReference type="GO" id="GO:0051285">
    <property type="term" value="C:cell cortex of cell tip"/>
    <property type="evidence" value="ECO:0007669"/>
    <property type="project" value="TreeGrafter"/>
</dbReference>
<name>A0A369KC67_HYPMA</name>
<dbReference type="InterPro" id="IPR015915">
    <property type="entry name" value="Kelch-typ_b-propeller"/>
</dbReference>
<dbReference type="STRING" id="39966.A0A369KC67"/>
<feature type="region of interest" description="Disordered" evidence="6">
    <location>
        <begin position="1"/>
        <end position="120"/>
    </location>
</feature>
<proteinExistence type="predicted"/>
<evidence type="ECO:0000256" key="2">
    <source>
        <dbReference type="ARBA" id="ARBA00022441"/>
    </source>
</evidence>
<dbReference type="InParanoid" id="A0A369KC67"/>
<gene>
    <name evidence="7" type="primary">tea1_1</name>
    <name evidence="7" type="ORF">Hypma_015722</name>
</gene>
<dbReference type="InterPro" id="IPR006652">
    <property type="entry name" value="Kelch_1"/>
</dbReference>
<keyword evidence="4" id="KW-0677">Repeat</keyword>
<dbReference type="PANTHER" id="PTHR23244">
    <property type="entry name" value="KELCH REPEAT DOMAIN"/>
    <property type="match status" value="1"/>
</dbReference>
<evidence type="ECO:0000313" key="8">
    <source>
        <dbReference type="Proteomes" id="UP000076154"/>
    </source>
</evidence>
<dbReference type="FunFam" id="2.120.10.80:FF:000049">
    <property type="entry name" value="Cell polarity protein (Tea1)"/>
    <property type="match status" value="1"/>
</dbReference>
<accession>A0A369KC67</accession>
<dbReference type="Gene3D" id="2.120.10.80">
    <property type="entry name" value="Kelch-type beta propeller"/>
    <property type="match status" value="2"/>
</dbReference>
<dbReference type="GO" id="GO:0061245">
    <property type="term" value="P:establishment or maintenance of bipolar cell polarity"/>
    <property type="evidence" value="ECO:0007669"/>
    <property type="project" value="TreeGrafter"/>
</dbReference>
<dbReference type="Pfam" id="PF24681">
    <property type="entry name" value="Kelch_KLHDC2_KLHL20_DRC7"/>
    <property type="match status" value="1"/>
</dbReference>
<feature type="compositionally biased region" description="Low complexity" evidence="6">
    <location>
        <begin position="76"/>
        <end position="91"/>
    </location>
</feature>
<evidence type="ECO:0000256" key="6">
    <source>
        <dbReference type="SAM" id="MobiDB-lite"/>
    </source>
</evidence>
<evidence type="ECO:0000313" key="7">
    <source>
        <dbReference type="EMBL" id="RDB28536.1"/>
    </source>
</evidence>
<feature type="compositionally biased region" description="Low complexity" evidence="6">
    <location>
        <begin position="21"/>
        <end position="35"/>
    </location>
</feature>
<dbReference type="Proteomes" id="UP000076154">
    <property type="component" value="Unassembled WGS sequence"/>
</dbReference>
<feature type="compositionally biased region" description="Gly residues" evidence="6">
    <location>
        <begin position="49"/>
        <end position="59"/>
    </location>
</feature>
<keyword evidence="3" id="KW-0963">Cytoplasm</keyword>
<comment type="subcellular location">
    <subcellularLocation>
        <location evidence="1">Cytoplasm</location>
    </subcellularLocation>
</comment>
<dbReference type="PANTHER" id="PTHR23244:SF456">
    <property type="entry name" value="MULTIPLE EPIDERMAL GROWTH FACTOR-LIKE DOMAINS PROTEIN 8"/>
    <property type="match status" value="1"/>
</dbReference>